<sequence>MKKRSVVVILFLFALLAWSASFHNGVMFDIDGDSVDGPFGALLALLFTGGGLLLAGFVILLVGGLLALVFAGVGVLCVGGFGVGALALVAALAFVAALALSPLLLPLLLGGLVLAMMHRSRRQRVLRDQPV</sequence>
<name>A0A7Z2ZT13_9BURK</name>
<reference evidence="2 3" key="1">
    <citation type="submission" date="2020-04" db="EMBL/GenBank/DDBJ databases">
        <title>Genome sequencing of novel species.</title>
        <authorList>
            <person name="Heo J."/>
            <person name="Kim S.-J."/>
            <person name="Kim J.-S."/>
            <person name="Hong S.-B."/>
            <person name="Kwon S.-W."/>
        </authorList>
    </citation>
    <scope>NUCLEOTIDE SEQUENCE [LARGE SCALE GENOMIC DNA]</scope>
    <source>
        <strain evidence="2 3">GN2-R2</strain>
    </source>
</reference>
<gene>
    <name evidence="2" type="ORF">HH212_05430</name>
</gene>
<keyword evidence="3" id="KW-1185">Reference proteome</keyword>
<keyword evidence="1" id="KW-0472">Membrane</keyword>
<proteinExistence type="predicted"/>
<accession>A0A7Z2ZT13</accession>
<keyword evidence="1" id="KW-1133">Transmembrane helix</keyword>
<evidence type="ECO:0000313" key="2">
    <source>
        <dbReference type="EMBL" id="QJD99531.1"/>
    </source>
</evidence>
<dbReference type="KEGG" id="mfy:HH212_05430"/>
<evidence type="ECO:0000256" key="1">
    <source>
        <dbReference type="SAM" id="Phobius"/>
    </source>
</evidence>
<dbReference type="EMBL" id="CP051685">
    <property type="protein sequence ID" value="QJD99531.1"/>
    <property type="molecule type" value="Genomic_DNA"/>
</dbReference>
<feature type="transmembrane region" description="Helical" evidence="1">
    <location>
        <begin position="68"/>
        <end position="88"/>
    </location>
</feature>
<feature type="transmembrane region" description="Helical" evidence="1">
    <location>
        <begin position="38"/>
        <end position="61"/>
    </location>
</feature>
<dbReference type="AlphaFoldDB" id="A0A7Z2ZT13"/>
<dbReference type="RefSeq" id="WP_169434444.1">
    <property type="nucleotide sequence ID" value="NZ_CP051685.1"/>
</dbReference>
<organism evidence="2 3">
    <name type="scientific">Massilia forsythiae</name>
    <dbReference type="NCBI Taxonomy" id="2728020"/>
    <lineage>
        <taxon>Bacteria</taxon>
        <taxon>Pseudomonadati</taxon>
        <taxon>Pseudomonadota</taxon>
        <taxon>Betaproteobacteria</taxon>
        <taxon>Burkholderiales</taxon>
        <taxon>Oxalobacteraceae</taxon>
        <taxon>Telluria group</taxon>
        <taxon>Massilia</taxon>
    </lineage>
</organism>
<protein>
    <submittedName>
        <fullName evidence="2">Uncharacterized protein</fullName>
    </submittedName>
</protein>
<feature type="transmembrane region" description="Helical" evidence="1">
    <location>
        <begin position="94"/>
        <end position="117"/>
    </location>
</feature>
<evidence type="ECO:0000313" key="3">
    <source>
        <dbReference type="Proteomes" id="UP000502415"/>
    </source>
</evidence>
<keyword evidence="1" id="KW-0812">Transmembrane</keyword>
<dbReference type="Proteomes" id="UP000502415">
    <property type="component" value="Chromosome"/>
</dbReference>